<dbReference type="Pfam" id="PF01207">
    <property type="entry name" value="Dus"/>
    <property type="match status" value="1"/>
</dbReference>
<comment type="catalytic activity">
    <reaction evidence="11">
        <text>a 5,6-dihydrouridine in tRNA + NAD(+) = a uridine in tRNA + NADH + H(+)</text>
        <dbReference type="Rhea" id="RHEA:54452"/>
        <dbReference type="Rhea" id="RHEA-COMP:13339"/>
        <dbReference type="Rhea" id="RHEA-COMP:13887"/>
        <dbReference type="ChEBI" id="CHEBI:15378"/>
        <dbReference type="ChEBI" id="CHEBI:57540"/>
        <dbReference type="ChEBI" id="CHEBI:57945"/>
        <dbReference type="ChEBI" id="CHEBI:65315"/>
        <dbReference type="ChEBI" id="CHEBI:74443"/>
    </reaction>
</comment>
<comment type="function">
    <text evidence="2 12">Catalyzes the synthesis of 5,6-dihydrouridine (D), a modified base found in the D-loop of most tRNAs, via the reduction of the C5-C6 double bond in target uridines.</text>
</comment>
<protein>
    <recommendedName>
        <fullName evidence="12">tRNA-dihydrouridine synthase</fullName>
        <ecNumber evidence="12">1.3.1.-</ecNumber>
    </recommendedName>
</protein>
<reference evidence="16" key="1">
    <citation type="journal article" date="2020" name="mSystems">
        <title>Genome- and Community-Level Interaction Insights into Carbon Utilization and Element Cycling Functions of Hydrothermarchaeota in Hydrothermal Sediment.</title>
        <authorList>
            <person name="Zhou Z."/>
            <person name="Liu Y."/>
            <person name="Xu W."/>
            <person name="Pan J."/>
            <person name="Luo Z.H."/>
            <person name="Li M."/>
        </authorList>
    </citation>
    <scope>NUCLEOTIDE SEQUENCE [LARGE SCALE GENOMIC DNA]</scope>
    <source>
        <strain evidence="16">SpSt-794</strain>
    </source>
</reference>
<dbReference type="GO" id="GO:0017150">
    <property type="term" value="F:tRNA dihydrouridine synthase activity"/>
    <property type="evidence" value="ECO:0007669"/>
    <property type="project" value="InterPro"/>
</dbReference>
<dbReference type="InterPro" id="IPR035587">
    <property type="entry name" value="DUS-like_FMN-bd"/>
</dbReference>
<evidence type="ECO:0000256" key="3">
    <source>
        <dbReference type="ARBA" id="ARBA00022555"/>
    </source>
</evidence>
<keyword evidence="14" id="KW-0547">Nucleotide-binding</keyword>
<dbReference type="CDD" id="cd02801">
    <property type="entry name" value="DUS_like_FMN"/>
    <property type="match status" value="1"/>
</dbReference>
<keyword evidence="4 12" id="KW-0285">Flavoprotein</keyword>
<evidence type="ECO:0000256" key="12">
    <source>
        <dbReference type="PIRNR" id="PIRNR006621"/>
    </source>
</evidence>
<feature type="binding site" evidence="14">
    <location>
        <begin position="208"/>
        <end position="210"/>
    </location>
    <ligand>
        <name>FMN</name>
        <dbReference type="ChEBI" id="CHEBI:58210"/>
    </ligand>
</feature>
<evidence type="ECO:0000256" key="8">
    <source>
        <dbReference type="ARBA" id="ARBA00022884"/>
    </source>
</evidence>
<keyword evidence="9 12" id="KW-0560">Oxidoreductase</keyword>
<accession>A0A7C4XSD6</accession>
<evidence type="ECO:0000259" key="15">
    <source>
        <dbReference type="Pfam" id="PF01207"/>
    </source>
</evidence>
<evidence type="ECO:0000256" key="9">
    <source>
        <dbReference type="ARBA" id="ARBA00023002"/>
    </source>
</evidence>
<feature type="binding site" evidence="14">
    <location>
        <position position="146"/>
    </location>
    <ligand>
        <name>FMN</name>
        <dbReference type="ChEBI" id="CHEBI:58210"/>
    </ligand>
</feature>
<keyword evidence="5 12" id="KW-0288">FMN</keyword>
<evidence type="ECO:0000256" key="10">
    <source>
        <dbReference type="ARBA" id="ARBA00048205"/>
    </source>
</evidence>
<evidence type="ECO:0000256" key="11">
    <source>
        <dbReference type="ARBA" id="ARBA00048802"/>
    </source>
</evidence>
<comment type="cofactor">
    <cofactor evidence="1 12 14">
        <name>FMN</name>
        <dbReference type="ChEBI" id="CHEBI:58210"/>
    </cofactor>
</comment>
<keyword evidence="7" id="KW-0521">NADP</keyword>
<gene>
    <name evidence="16" type="ORF">ENV82_01360</name>
</gene>
<evidence type="ECO:0000256" key="4">
    <source>
        <dbReference type="ARBA" id="ARBA00022630"/>
    </source>
</evidence>
<proteinExistence type="inferred from homology"/>
<dbReference type="InterPro" id="IPR018517">
    <property type="entry name" value="tRNA_hU_synthase_CS"/>
</dbReference>
<dbReference type="SUPFAM" id="SSF51395">
    <property type="entry name" value="FMN-linked oxidoreductases"/>
    <property type="match status" value="1"/>
</dbReference>
<feature type="binding site" evidence="14">
    <location>
        <position position="77"/>
    </location>
    <ligand>
        <name>FMN</name>
        <dbReference type="ChEBI" id="CHEBI:58210"/>
    </ligand>
</feature>
<dbReference type="EC" id="1.3.1.-" evidence="12"/>
<comment type="similarity">
    <text evidence="12">Belongs to the dus family.</text>
</comment>
<dbReference type="PIRSF" id="PIRSF006621">
    <property type="entry name" value="Dus"/>
    <property type="match status" value="1"/>
</dbReference>
<evidence type="ECO:0000256" key="13">
    <source>
        <dbReference type="PIRSR" id="PIRSR006621-1"/>
    </source>
</evidence>
<keyword evidence="3" id="KW-0820">tRNA-binding</keyword>
<dbReference type="InterPro" id="IPR024036">
    <property type="entry name" value="tRNA-dHydroUridine_Synthase_C"/>
</dbReference>
<organism evidence="16">
    <name type="scientific">Caldisericum exile</name>
    <dbReference type="NCBI Taxonomy" id="693075"/>
    <lineage>
        <taxon>Bacteria</taxon>
        <taxon>Pseudomonadati</taxon>
        <taxon>Caldisericota/Cryosericota group</taxon>
        <taxon>Caldisericota</taxon>
        <taxon>Caldisericia</taxon>
        <taxon>Caldisericales</taxon>
        <taxon>Caldisericaceae</taxon>
        <taxon>Caldisericum</taxon>
    </lineage>
</organism>
<evidence type="ECO:0000256" key="5">
    <source>
        <dbReference type="ARBA" id="ARBA00022643"/>
    </source>
</evidence>
<dbReference type="PANTHER" id="PTHR45846">
    <property type="entry name" value="TRNA-DIHYDROURIDINE(47) SYNTHASE [NAD(P)(+)]-LIKE"/>
    <property type="match status" value="1"/>
</dbReference>
<dbReference type="PANTHER" id="PTHR45846:SF1">
    <property type="entry name" value="TRNA-DIHYDROURIDINE(47) SYNTHASE [NAD(P)(+)]-LIKE"/>
    <property type="match status" value="1"/>
</dbReference>
<dbReference type="InterPro" id="IPR013785">
    <property type="entry name" value="Aldolase_TIM"/>
</dbReference>
<evidence type="ECO:0000313" key="16">
    <source>
        <dbReference type="EMBL" id="HGW60076.1"/>
    </source>
</evidence>
<dbReference type="PROSITE" id="PS01136">
    <property type="entry name" value="UPF0034"/>
    <property type="match status" value="1"/>
</dbReference>
<keyword evidence="8" id="KW-0694">RNA-binding</keyword>
<evidence type="ECO:0000256" key="6">
    <source>
        <dbReference type="ARBA" id="ARBA00022694"/>
    </source>
</evidence>
<dbReference type="Gene3D" id="1.10.1200.80">
    <property type="entry name" value="Putative flavin oxidoreducatase, domain 2"/>
    <property type="match status" value="1"/>
</dbReference>
<feature type="binding site" evidence="14">
    <location>
        <position position="176"/>
    </location>
    <ligand>
        <name>FMN</name>
        <dbReference type="ChEBI" id="CHEBI:58210"/>
    </ligand>
</feature>
<feature type="active site" description="Proton donor" evidence="13">
    <location>
        <position position="107"/>
    </location>
</feature>
<keyword evidence="6 12" id="KW-0819">tRNA processing</keyword>
<name>A0A7C4XSD6_9BACT</name>
<sequence length="328" mass="36419">MNSSKGIPISQSLRFDIPVFLAPLSGYTNSPYRRVVKDFGAGLVFTEEVSVMGIKFGDKKTLQLLRFYESEHPIFAQLFGNDPEVFAHSAKFVELLGFDGIDINAGCPVPKIVKSGSGASLLLNLPLLFKIAYSVKSAVKIPVSLKVRKGFYKGTNLLRDILKVAEDSGIDLLTIHGITAEEGFDINKEDWDAIAEVVCQSKIPVVANGGVKKEEDVKELFEKTKASYVMVGRASIGRPWFIKSSFEFLTKNTKISISNREKLDIIVRHIERAVEFFGEGGIVEMRKFLQAYAYGIRGAGEFRKRVNTMRTEEEAVALVRAFFDGTEA</sequence>
<feature type="binding site" evidence="14">
    <location>
        <begin position="232"/>
        <end position="233"/>
    </location>
    <ligand>
        <name>FMN</name>
        <dbReference type="ChEBI" id="CHEBI:58210"/>
    </ligand>
</feature>
<comment type="caution">
    <text evidence="16">The sequence shown here is derived from an EMBL/GenBank/DDBJ whole genome shotgun (WGS) entry which is preliminary data.</text>
</comment>
<evidence type="ECO:0000256" key="7">
    <source>
        <dbReference type="ARBA" id="ARBA00022857"/>
    </source>
</evidence>
<dbReference type="EMBL" id="DTHV01000040">
    <property type="protein sequence ID" value="HGW60076.1"/>
    <property type="molecule type" value="Genomic_DNA"/>
</dbReference>
<dbReference type="GO" id="GO:0050660">
    <property type="term" value="F:flavin adenine dinucleotide binding"/>
    <property type="evidence" value="ECO:0007669"/>
    <property type="project" value="InterPro"/>
</dbReference>
<dbReference type="InterPro" id="IPR001269">
    <property type="entry name" value="DUS_fam"/>
</dbReference>
<evidence type="ECO:0000256" key="1">
    <source>
        <dbReference type="ARBA" id="ARBA00001917"/>
    </source>
</evidence>
<evidence type="ECO:0000256" key="2">
    <source>
        <dbReference type="ARBA" id="ARBA00002790"/>
    </source>
</evidence>
<comment type="catalytic activity">
    <reaction evidence="10">
        <text>a 5,6-dihydrouridine in tRNA + NADP(+) = a uridine in tRNA + NADPH + H(+)</text>
        <dbReference type="Rhea" id="RHEA:23624"/>
        <dbReference type="Rhea" id="RHEA-COMP:13339"/>
        <dbReference type="Rhea" id="RHEA-COMP:13887"/>
        <dbReference type="ChEBI" id="CHEBI:15378"/>
        <dbReference type="ChEBI" id="CHEBI:57783"/>
        <dbReference type="ChEBI" id="CHEBI:58349"/>
        <dbReference type="ChEBI" id="CHEBI:65315"/>
        <dbReference type="ChEBI" id="CHEBI:74443"/>
    </reaction>
</comment>
<evidence type="ECO:0000256" key="14">
    <source>
        <dbReference type="PIRSR" id="PIRSR006621-2"/>
    </source>
</evidence>
<dbReference type="GO" id="GO:0000049">
    <property type="term" value="F:tRNA binding"/>
    <property type="evidence" value="ECO:0007669"/>
    <property type="project" value="UniProtKB-KW"/>
</dbReference>
<dbReference type="Gene3D" id="3.20.20.70">
    <property type="entry name" value="Aldolase class I"/>
    <property type="match status" value="1"/>
</dbReference>
<feature type="domain" description="DUS-like FMN-binding" evidence="15">
    <location>
        <begin position="21"/>
        <end position="323"/>
    </location>
</feature>
<dbReference type="AlphaFoldDB" id="A0A7C4XSD6"/>